<feature type="region of interest" description="Disordered" evidence="1">
    <location>
        <begin position="1"/>
        <end position="23"/>
    </location>
</feature>
<evidence type="ECO:0000259" key="3">
    <source>
        <dbReference type="Pfam" id="PF20153"/>
    </source>
</evidence>
<organism evidence="4 5">
    <name type="scientific">Thelephora terrestris</name>
    <dbReference type="NCBI Taxonomy" id="56493"/>
    <lineage>
        <taxon>Eukaryota</taxon>
        <taxon>Fungi</taxon>
        <taxon>Dikarya</taxon>
        <taxon>Basidiomycota</taxon>
        <taxon>Agaricomycotina</taxon>
        <taxon>Agaricomycetes</taxon>
        <taxon>Thelephorales</taxon>
        <taxon>Thelephoraceae</taxon>
        <taxon>Thelephora</taxon>
    </lineage>
</organism>
<feature type="transmembrane region" description="Helical" evidence="2">
    <location>
        <begin position="207"/>
        <end position="227"/>
    </location>
</feature>
<feature type="transmembrane region" description="Helical" evidence="2">
    <location>
        <begin position="146"/>
        <end position="164"/>
    </location>
</feature>
<comment type="caution">
    <text evidence="4">The sequence shown here is derived from an EMBL/GenBank/DDBJ whole genome shotgun (WGS) entry which is preliminary data.</text>
</comment>
<keyword evidence="2" id="KW-0472">Membrane</keyword>
<keyword evidence="5" id="KW-1185">Reference proteome</keyword>
<accession>A0A9P6HP30</accession>
<name>A0A9P6HP30_9AGAM</name>
<dbReference type="EMBL" id="WIUZ02000002">
    <property type="protein sequence ID" value="KAF9791304.1"/>
    <property type="molecule type" value="Genomic_DNA"/>
</dbReference>
<dbReference type="AlphaFoldDB" id="A0A9P6HP30"/>
<dbReference type="InterPro" id="IPR045338">
    <property type="entry name" value="DUF6535"/>
</dbReference>
<dbReference type="Pfam" id="PF20153">
    <property type="entry name" value="DUF6535"/>
    <property type="match status" value="1"/>
</dbReference>
<keyword evidence="2" id="KW-0812">Transmembrane</keyword>
<protein>
    <recommendedName>
        <fullName evidence="3">DUF6535 domain-containing protein</fullName>
    </recommendedName>
</protein>
<keyword evidence="2" id="KW-1133">Transmembrane helix</keyword>
<dbReference type="Proteomes" id="UP000736335">
    <property type="component" value="Unassembled WGS sequence"/>
</dbReference>
<evidence type="ECO:0000313" key="4">
    <source>
        <dbReference type="EMBL" id="KAF9791304.1"/>
    </source>
</evidence>
<proteinExistence type="predicted"/>
<sequence>MEESPSSPQKEGKSATGKQEPKFVQLDPKCLHSALKEFFEPLRTNDPRTDFFAVYRKESAEFDQDYGNKYDEDLNTSLIFAGLFSAVSSAFIIDVQSNLQPNLNEMSAAYLRILIHNMNNSLFPDADPSLVTWTGPPPRIVNVQSLLYASLATSLFAAFLAMLGKQWVNRYIRNRGGSAADKSRDRQRKLDGFEKWHFHLAIESLPVMLQVSLLLLGCALSQYLWAISRTVAGVVAAVTLFGVTSYLFLSLVATLYYDCPYQTPPSIIIRTVIKYLTRGEDKLARSLRSLAGSLPSLKNLRSVLQRLRFGISTVLKSLNHVLSGTTEAEYIPLAVALAPPTEILWDISIDLVDFKADARCISWVLESTTDTDVIFSTVRFAADTIWYPEIAGAVSPHVLADLFFDCFLDGQVIPGKLEYASSVGMALASIFSVQLGMEPEAGGLKELCRHINSKLQKESTTWPRSTFSLVVAVLQFIAGDSTNRVATLLQICSSTPDHLSTANMLWFSRIMLQMIWRRTRVAGPAEVIPCWMELIYQAFTAGDNHIPVIPRINCFLTVAISIGLQLDIHDLYLPGTNDALRTVIRLLHRQLQAVIVQGAVDDHYLTSVLRTLVDLNPFQVTENGELGFLWIAQILNSGYQEDARYRMARVVIGGLGKHLFLNFSAPTVVVQPTWIPPVLGFLSLCEKLDNTLDPAFTALRILSISPGYADLATEIIPILTSTLLPIHPLRSRILALEVFTKFTSGWLSPQMEGVPGNALDKLLQAVGDPFKFPNLPLQDGKPVAPSGYQPMMATVVLIGLASSSLWRNRLRHSNFASCEEVLSNREGQRSAIRCMLEVEDNSWSEVLRTATKIEMVIRCLEELRCFNTAQVVIMWAWTVGAVNPMNRDDERLIGRETLRFYQAHGTKRLTALRQHIVEAVEERRLLIWFYGRQIWGPSEPRTGNNQRLVPTPHPRCRSWDWCKTYICLALACQVRRLYHLFGYDHAMWKEAVEVGVDEEAELLPVCSVAPAPFADWACDYP</sequence>
<reference evidence="4" key="1">
    <citation type="journal article" date="2020" name="Nat. Commun.">
        <title>Large-scale genome sequencing of mycorrhizal fungi provides insights into the early evolution of symbiotic traits.</title>
        <authorList>
            <person name="Miyauchi S."/>
            <person name="Kiss E."/>
            <person name="Kuo A."/>
            <person name="Drula E."/>
            <person name="Kohler A."/>
            <person name="Sanchez-Garcia M."/>
            <person name="Morin E."/>
            <person name="Andreopoulos B."/>
            <person name="Barry K.W."/>
            <person name="Bonito G."/>
            <person name="Buee M."/>
            <person name="Carver A."/>
            <person name="Chen C."/>
            <person name="Cichocki N."/>
            <person name="Clum A."/>
            <person name="Culley D."/>
            <person name="Crous P.W."/>
            <person name="Fauchery L."/>
            <person name="Girlanda M."/>
            <person name="Hayes R.D."/>
            <person name="Keri Z."/>
            <person name="LaButti K."/>
            <person name="Lipzen A."/>
            <person name="Lombard V."/>
            <person name="Magnuson J."/>
            <person name="Maillard F."/>
            <person name="Murat C."/>
            <person name="Nolan M."/>
            <person name="Ohm R.A."/>
            <person name="Pangilinan J."/>
            <person name="Pereira M.F."/>
            <person name="Perotto S."/>
            <person name="Peter M."/>
            <person name="Pfister S."/>
            <person name="Riley R."/>
            <person name="Sitrit Y."/>
            <person name="Stielow J.B."/>
            <person name="Szollosi G."/>
            <person name="Zifcakova L."/>
            <person name="Stursova M."/>
            <person name="Spatafora J.W."/>
            <person name="Tedersoo L."/>
            <person name="Vaario L.M."/>
            <person name="Yamada A."/>
            <person name="Yan M."/>
            <person name="Wang P."/>
            <person name="Xu J."/>
            <person name="Bruns T."/>
            <person name="Baldrian P."/>
            <person name="Vilgalys R."/>
            <person name="Dunand C."/>
            <person name="Henrissat B."/>
            <person name="Grigoriev I.V."/>
            <person name="Hibbett D."/>
            <person name="Nagy L.G."/>
            <person name="Martin F.M."/>
        </authorList>
    </citation>
    <scope>NUCLEOTIDE SEQUENCE</scope>
    <source>
        <strain evidence="4">UH-Tt-Lm1</strain>
    </source>
</reference>
<feature type="transmembrane region" description="Helical" evidence="2">
    <location>
        <begin position="234"/>
        <end position="257"/>
    </location>
</feature>
<reference evidence="4" key="2">
    <citation type="submission" date="2020-11" db="EMBL/GenBank/DDBJ databases">
        <authorList>
            <consortium name="DOE Joint Genome Institute"/>
            <person name="Kuo A."/>
            <person name="Miyauchi S."/>
            <person name="Kiss E."/>
            <person name="Drula E."/>
            <person name="Kohler A."/>
            <person name="Sanchez-Garcia M."/>
            <person name="Andreopoulos B."/>
            <person name="Barry K.W."/>
            <person name="Bonito G."/>
            <person name="Buee M."/>
            <person name="Carver A."/>
            <person name="Chen C."/>
            <person name="Cichocki N."/>
            <person name="Clum A."/>
            <person name="Culley D."/>
            <person name="Crous P.W."/>
            <person name="Fauchery L."/>
            <person name="Girlanda M."/>
            <person name="Hayes R."/>
            <person name="Keri Z."/>
            <person name="Labutti K."/>
            <person name="Lipzen A."/>
            <person name="Lombard V."/>
            <person name="Magnuson J."/>
            <person name="Maillard F."/>
            <person name="Morin E."/>
            <person name="Murat C."/>
            <person name="Nolan M."/>
            <person name="Ohm R."/>
            <person name="Pangilinan J."/>
            <person name="Pereira M."/>
            <person name="Perotto S."/>
            <person name="Peter M."/>
            <person name="Riley R."/>
            <person name="Sitrit Y."/>
            <person name="Stielow B."/>
            <person name="Szollosi G."/>
            <person name="Zifcakova L."/>
            <person name="Stursova M."/>
            <person name="Spatafora J.W."/>
            <person name="Tedersoo L."/>
            <person name="Vaario L.-M."/>
            <person name="Yamada A."/>
            <person name="Yan M."/>
            <person name="Wang P."/>
            <person name="Xu J."/>
            <person name="Bruns T."/>
            <person name="Baldrian P."/>
            <person name="Vilgalys R."/>
            <person name="Henrissat B."/>
            <person name="Grigoriev I.V."/>
            <person name="Hibbett D."/>
            <person name="Nagy L.G."/>
            <person name="Martin F.M."/>
        </authorList>
    </citation>
    <scope>NUCLEOTIDE SEQUENCE</scope>
    <source>
        <strain evidence="4">UH-Tt-Lm1</strain>
    </source>
</reference>
<evidence type="ECO:0000256" key="1">
    <source>
        <dbReference type="SAM" id="MobiDB-lite"/>
    </source>
</evidence>
<gene>
    <name evidence="4" type="ORF">BJ322DRAFT_1040984</name>
</gene>
<feature type="domain" description="DUF6535" evidence="3">
    <location>
        <begin position="54"/>
        <end position="226"/>
    </location>
</feature>
<evidence type="ECO:0000256" key="2">
    <source>
        <dbReference type="SAM" id="Phobius"/>
    </source>
</evidence>
<evidence type="ECO:0000313" key="5">
    <source>
        <dbReference type="Proteomes" id="UP000736335"/>
    </source>
</evidence>